<feature type="region of interest" description="Disordered" evidence="3">
    <location>
        <begin position="16"/>
        <end position="36"/>
    </location>
</feature>
<dbReference type="InterPro" id="IPR019793">
    <property type="entry name" value="Peroxidases_heam-ligand_BS"/>
</dbReference>
<dbReference type="GO" id="GO:0000302">
    <property type="term" value="P:response to reactive oxygen species"/>
    <property type="evidence" value="ECO:0007669"/>
    <property type="project" value="TreeGrafter"/>
</dbReference>
<evidence type="ECO:0000259" key="4">
    <source>
        <dbReference type="PROSITE" id="PS50873"/>
    </source>
</evidence>
<dbReference type="PhylomeDB" id="A0A0G4GHU2"/>
<dbReference type="PROSITE" id="PS00435">
    <property type="entry name" value="PEROXIDASE_1"/>
    <property type="match status" value="1"/>
</dbReference>
<dbReference type="PRINTS" id="PR00458">
    <property type="entry name" value="PEROXIDASE"/>
</dbReference>
<dbReference type="InterPro" id="IPR002207">
    <property type="entry name" value="Peroxidase_I"/>
</dbReference>
<evidence type="ECO:0000256" key="3">
    <source>
        <dbReference type="SAM" id="MobiDB-lite"/>
    </source>
</evidence>
<evidence type="ECO:0000313" key="5">
    <source>
        <dbReference type="EMBL" id="CEM29166.1"/>
    </source>
</evidence>
<dbReference type="SUPFAM" id="SSF48113">
    <property type="entry name" value="Heme-dependent peroxidases"/>
    <property type="match status" value="1"/>
</dbReference>
<organism evidence="5 6">
    <name type="scientific">Vitrella brassicaformis (strain CCMP3155)</name>
    <dbReference type="NCBI Taxonomy" id="1169540"/>
    <lineage>
        <taxon>Eukaryota</taxon>
        <taxon>Sar</taxon>
        <taxon>Alveolata</taxon>
        <taxon>Colpodellida</taxon>
        <taxon>Vitrellaceae</taxon>
        <taxon>Vitrella</taxon>
    </lineage>
</organism>
<name>A0A0G4GHU2_VITBC</name>
<keyword evidence="1" id="KW-0560">Oxidoreductase</keyword>
<gene>
    <name evidence="5" type="ORF">Vbra_10004</name>
</gene>
<evidence type="ECO:0000313" key="6">
    <source>
        <dbReference type="Proteomes" id="UP000041254"/>
    </source>
</evidence>
<dbReference type="GO" id="GO:0034599">
    <property type="term" value="P:cellular response to oxidative stress"/>
    <property type="evidence" value="ECO:0007669"/>
    <property type="project" value="InterPro"/>
</dbReference>
<accession>A0A0G4GHU2</accession>
<dbReference type="GO" id="GO:0042744">
    <property type="term" value="P:hydrogen peroxide catabolic process"/>
    <property type="evidence" value="ECO:0007669"/>
    <property type="project" value="TreeGrafter"/>
</dbReference>
<dbReference type="VEuPathDB" id="CryptoDB:Vbra_10004"/>
<evidence type="ECO:0000256" key="2">
    <source>
        <dbReference type="RuleBase" id="RU004241"/>
    </source>
</evidence>
<dbReference type="Gene3D" id="1.10.520.10">
    <property type="match status" value="1"/>
</dbReference>
<dbReference type="PANTHER" id="PTHR31356:SF66">
    <property type="entry name" value="CATALASE-PEROXIDASE"/>
    <property type="match status" value="1"/>
</dbReference>
<proteinExistence type="inferred from homology"/>
<sequence>MACVSAFSLQRITHNGPSSLRRSAQRLHPSPASPLSFSLSRADSGALLVLRAEEESKGSQAVAVKDGEGDELAVRKEELLKCRDALRDLIDETAAFGILIRAAWHDAGTYDAKKEGEWPKKGGANGSIRFPEETSHAANAGLDNAIKLLQPIKDRFQSVSWADILQMASAVAIEMAGGPKIAMQYGRVDVDSPEDCPKEGNLPDGAAPFGDGAETPAQHLRNVFYRMGLDDQEIVALSGAHTVGRAWKNRSGFGRGEEGTNYTTGEHTDLRQDGKGYYGKEGGMSWTPRWLLFDNSYFTAVNADDDPELLKLQTDTCLFADEAFRPYALKYADSQEAFFADYSAAHKKLSELGSKFDPPEGITLD</sequence>
<dbReference type="Pfam" id="PF00141">
    <property type="entry name" value="peroxidase"/>
    <property type="match status" value="1"/>
</dbReference>
<protein>
    <recommendedName>
        <fullName evidence="4">Plant heme peroxidase family profile domain-containing protein</fullName>
    </recommendedName>
</protein>
<comment type="similarity">
    <text evidence="2">Belongs to the peroxidase family.</text>
</comment>
<keyword evidence="6" id="KW-1185">Reference proteome</keyword>
<dbReference type="EMBL" id="CDMY01000666">
    <property type="protein sequence ID" value="CEM29166.1"/>
    <property type="molecule type" value="Genomic_DNA"/>
</dbReference>
<dbReference type="Gene3D" id="1.10.420.10">
    <property type="entry name" value="Peroxidase, domain 2"/>
    <property type="match status" value="1"/>
</dbReference>
<dbReference type="PROSITE" id="PS50873">
    <property type="entry name" value="PEROXIDASE_4"/>
    <property type="match status" value="1"/>
</dbReference>
<dbReference type="GO" id="GO:0020037">
    <property type="term" value="F:heme binding"/>
    <property type="evidence" value="ECO:0007669"/>
    <property type="project" value="InterPro"/>
</dbReference>
<dbReference type="InterPro" id="IPR044831">
    <property type="entry name" value="Ccp1-like"/>
</dbReference>
<dbReference type="InterPro" id="IPR010255">
    <property type="entry name" value="Haem_peroxidase_sf"/>
</dbReference>
<feature type="compositionally biased region" description="Low complexity" evidence="3">
    <location>
        <begin position="27"/>
        <end position="36"/>
    </location>
</feature>
<dbReference type="InterPro" id="IPR002016">
    <property type="entry name" value="Haem_peroxidase"/>
</dbReference>
<feature type="domain" description="Plant heme peroxidase family profile" evidence="4">
    <location>
        <begin position="159"/>
        <end position="365"/>
    </location>
</feature>
<dbReference type="Proteomes" id="UP000041254">
    <property type="component" value="Unassembled WGS sequence"/>
</dbReference>
<dbReference type="PRINTS" id="PR00459">
    <property type="entry name" value="ASPEROXIDASE"/>
</dbReference>
<dbReference type="OrthoDB" id="2859658at2759"/>
<evidence type="ECO:0000256" key="1">
    <source>
        <dbReference type="ARBA" id="ARBA00023002"/>
    </source>
</evidence>
<dbReference type="OMA" id="PIKEKHA"/>
<dbReference type="PANTHER" id="PTHR31356">
    <property type="entry name" value="THYLAKOID LUMENAL 29 KDA PROTEIN, CHLOROPLASTIC-RELATED"/>
    <property type="match status" value="1"/>
</dbReference>
<dbReference type="STRING" id="1169540.A0A0G4GHU2"/>
<dbReference type="AlphaFoldDB" id="A0A0G4GHU2"/>
<reference evidence="5 6" key="1">
    <citation type="submission" date="2014-11" db="EMBL/GenBank/DDBJ databases">
        <authorList>
            <person name="Zhu J."/>
            <person name="Qi W."/>
            <person name="Song R."/>
        </authorList>
    </citation>
    <scope>NUCLEOTIDE SEQUENCE [LARGE SCALE GENOMIC DNA]</scope>
</reference>
<dbReference type="InParanoid" id="A0A0G4GHU2"/>
<dbReference type="GO" id="GO:0004601">
    <property type="term" value="F:peroxidase activity"/>
    <property type="evidence" value="ECO:0007669"/>
    <property type="project" value="InterPro"/>
</dbReference>